<evidence type="ECO:0008006" key="4">
    <source>
        <dbReference type="Google" id="ProtNLM"/>
    </source>
</evidence>
<dbReference type="Pfam" id="PF10805">
    <property type="entry name" value="DUF2730"/>
    <property type="match status" value="1"/>
</dbReference>
<dbReference type="AlphaFoldDB" id="A0A2R8BDA8"/>
<keyword evidence="1" id="KW-0472">Membrane</keyword>
<accession>A0A2R8BDA8</accession>
<organism evidence="2 3">
    <name type="scientific">Ascidiaceihabitans donghaensis</name>
    <dbReference type="NCBI Taxonomy" id="1510460"/>
    <lineage>
        <taxon>Bacteria</taxon>
        <taxon>Pseudomonadati</taxon>
        <taxon>Pseudomonadota</taxon>
        <taxon>Alphaproteobacteria</taxon>
        <taxon>Rhodobacterales</taxon>
        <taxon>Paracoccaceae</taxon>
        <taxon>Ascidiaceihabitans</taxon>
    </lineage>
</organism>
<reference evidence="2 3" key="1">
    <citation type="submission" date="2018-03" db="EMBL/GenBank/DDBJ databases">
        <authorList>
            <person name="Keele B.F."/>
        </authorList>
    </citation>
    <scope>NUCLEOTIDE SEQUENCE [LARGE SCALE GENOMIC DNA]</scope>
    <source>
        <strain evidence="2 3">CECT 8599</strain>
    </source>
</reference>
<feature type="transmembrane region" description="Helical" evidence="1">
    <location>
        <begin position="12"/>
        <end position="29"/>
    </location>
</feature>
<keyword evidence="1" id="KW-1133">Transmembrane helix</keyword>
<dbReference type="OrthoDB" id="7645981at2"/>
<sequence length="116" mass="12998">MMGWDADTWTKVFSLALSVGAMVFAWFATRSKHVDGQFKAGSKRMTEIETRVSAVEQQMNAMPSQQDFHRLELTLSEIGGDIKAMRAERGATNEAIARIERVVSRHEDHLLDGSKS</sequence>
<dbReference type="RefSeq" id="WP_108828133.1">
    <property type="nucleotide sequence ID" value="NZ_OMOR01000001.1"/>
</dbReference>
<evidence type="ECO:0000256" key="1">
    <source>
        <dbReference type="SAM" id="Phobius"/>
    </source>
</evidence>
<evidence type="ECO:0000313" key="2">
    <source>
        <dbReference type="EMBL" id="SPH21002.1"/>
    </source>
</evidence>
<gene>
    <name evidence="2" type="ORF">ASD8599_01743</name>
</gene>
<dbReference type="Proteomes" id="UP000244880">
    <property type="component" value="Unassembled WGS sequence"/>
</dbReference>
<proteinExistence type="predicted"/>
<evidence type="ECO:0000313" key="3">
    <source>
        <dbReference type="Proteomes" id="UP000244880"/>
    </source>
</evidence>
<protein>
    <recommendedName>
        <fullName evidence="4">DUF2730 domain-containing protein</fullName>
    </recommendedName>
</protein>
<dbReference type="InterPro" id="IPR020269">
    <property type="entry name" value="Phage_Mu_Releasin"/>
</dbReference>
<dbReference type="EMBL" id="OMOR01000001">
    <property type="protein sequence ID" value="SPH21002.1"/>
    <property type="molecule type" value="Genomic_DNA"/>
</dbReference>
<keyword evidence="3" id="KW-1185">Reference proteome</keyword>
<keyword evidence="1" id="KW-0812">Transmembrane</keyword>
<name>A0A2R8BDA8_9RHOB</name>